<feature type="transmembrane region" description="Helical" evidence="1">
    <location>
        <begin position="12"/>
        <end position="45"/>
    </location>
</feature>
<accession>A0ABS5B2X3</accession>
<keyword evidence="1" id="KW-0812">Transmembrane</keyword>
<gene>
    <name evidence="2" type="ORF">C4K46_02760</name>
</gene>
<dbReference type="Proteomes" id="UP001519296">
    <property type="component" value="Unassembled WGS sequence"/>
</dbReference>
<protein>
    <submittedName>
        <fullName evidence="2">Uncharacterized protein</fullName>
    </submittedName>
</protein>
<proteinExistence type="predicted"/>
<dbReference type="EMBL" id="PRDG01000002">
    <property type="protein sequence ID" value="MBP2622856.1"/>
    <property type="molecule type" value="Genomic_DNA"/>
</dbReference>
<evidence type="ECO:0000313" key="3">
    <source>
        <dbReference type="Proteomes" id="UP001519296"/>
    </source>
</evidence>
<evidence type="ECO:0000256" key="1">
    <source>
        <dbReference type="SAM" id="Phobius"/>
    </source>
</evidence>
<name>A0ABS5B2X3_9STRE</name>
<evidence type="ECO:0000313" key="2">
    <source>
        <dbReference type="EMBL" id="MBP2622856.1"/>
    </source>
</evidence>
<keyword evidence="1" id="KW-0472">Membrane</keyword>
<dbReference type="RefSeq" id="WP_420853772.1">
    <property type="nucleotide sequence ID" value="NZ_PRDG01000002.1"/>
</dbReference>
<keyword evidence="1" id="KW-1133">Transmembrane helix</keyword>
<organism evidence="2 3">
    <name type="scientific">Streptococcus oricebi</name>
    <dbReference type="NCBI Taxonomy" id="1547447"/>
    <lineage>
        <taxon>Bacteria</taxon>
        <taxon>Bacillati</taxon>
        <taxon>Bacillota</taxon>
        <taxon>Bacilli</taxon>
        <taxon>Lactobacillales</taxon>
        <taxon>Streptococcaceae</taxon>
        <taxon>Streptococcus</taxon>
    </lineage>
</organism>
<keyword evidence="3" id="KW-1185">Reference proteome</keyword>
<sequence>MTYYFFQPQDKLVLALLSSALFALGRFPTTIFAFLFDFGLGLIFYGAYCRRFLLP</sequence>
<reference evidence="2 3" key="1">
    <citation type="submission" date="2018-02" db="EMBL/GenBank/DDBJ databases">
        <title>Draft genome sequence of Streptococcus oricebi CCUG 70868T type strain.</title>
        <authorList>
            <person name="Mendez V."/>
            <person name="Salva-Serra F."/>
            <person name="Jaen-Luchoro D."/>
            <person name="Gonzales-Siles L."/>
            <person name="Karlsson R."/>
            <person name="Engstrom-Jakobsson H."/>
            <person name="Busquets A."/>
            <person name="Gomila M."/>
            <person name="Pineiro-Iglesias B."/>
            <person name="Bennasar-Figueras A."/>
            <person name="Seeger M."/>
            <person name="Moore E."/>
        </authorList>
    </citation>
    <scope>NUCLEOTIDE SEQUENCE [LARGE SCALE GENOMIC DNA]</scope>
    <source>
        <strain evidence="2 3">CCUG 70868</strain>
    </source>
</reference>
<comment type="caution">
    <text evidence="2">The sequence shown here is derived from an EMBL/GenBank/DDBJ whole genome shotgun (WGS) entry which is preliminary data.</text>
</comment>